<dbReference type="SUPFAM" id="SSF52343">
    <property type="entry name" value="Ferredoxin reductase-like, C-terminal NADP-linked domain"/>
    <property type="match status" value="1"/>
</dbReference>
<organism evidence="12 13">
    <name type="scientific">Thelonectria olida</name>
    <dbReference type="NCBI Taxonomy" id="1576542"/>
    <lineage>
        <taxon>Eukaryota</taxon>
        <taxon>Fungi</taxon>
        <taxon>Dikarya</taxon>
        <taxon>Ascomycota</taxon>
        <taxon>Pezizomycotina</taxon>
        <taxon>Sordariomycetes</taxon>
        <taxon>Hypocreomycetidae</taxon>
        <taxon>Hypocreales</taxon>
        <taxon>Nectriaceae</taxon>
        <taxon>Thelonectria</taxon>
    </lineage>
</organism>
<evidence type="ECO:0000256" key="5">
    <source>
        <dbReference type="ARBA" id="ARBA00023002"/>
    </source>
</evidence>
<comment type="subcellular location">
    <subcellularLocation>
        <location evidence="1">Membrane</location>
        <topology evidence="1">Multi-pass membrane protein</topology>
    </subcellularLocation>
</comment>
<keyword evidence="13" id="KW-1185">Reference proteome</keyword>
<feature type="domain" description="Ferric reductase NAD binding" evidence="11">
    <location>
        <begin position="382"/>
        <end position="549"/>
    </location>
</feature>
<feature type="region of interest" description="Disordered" evidence="8">
    <location>
        <begin position="563"/>
        <end position="590"/>
    </location>
</feature>
<dbReference type="GO" id="GO:0005886">
    <property type="term" value="C:plasma membrane"/>
    <property type="evidence" value="ECO:0007669"/>
    <property type="project" value="TreeGrafter"/>
</dbReference>
<evidence type="ECO:0000259" key="10">
    <source>
        <dbReference type="Pfam" id="PF01794"/>
    </source>
</evidence>
<evidence type="ECO:0000256" key="2">
    <source>
        <dbReference type="ARBA" id="ARBA00022448"/>
    </source>
</evidence>
<dbReference type="Pfam" id="PF08030">
    <property type="entry name" value="NAD_binding_6"/>
    <property type="match status" value="1"/>
</dbReference>
<keyword evidence="2" id="KW-0813">Transport</keyword>
<feature type="transmembrane region" description="Helical" evidence="9">
    <location>
        <begin position="210"/>
        <end position="230"/>
    </location>
</feature>
<protein>
    <recommendedName>
        <fullName evidence="14">FAD-binding FR-type domain-containing protein</fullName>
    </recommendedName>
</protein>
<comment type="caution">
    <text evidence="12">The sequence shown here is derived from an EMBL/GenBank/DDBJ whole genome shotgun (WGS) entry which is preliminary data.</text>
</comment>
<evidence type="ECO:0000256" key="4">
    <source>
        <dbReference type="ARBA" id="ARBA00022989"/>
    </source>
</evidence>
<dbReference type="AlphaFoldDB" id="A0A9P8VZU9"/>
<keyword evidence="7 9" id="KW-0472">Membrane</keyword>
<dbReference type="InterPro" id="IPR051410">
    <property type="entry name" value="Ferric/Cupric_Reductase"/>
</dbReference>
<feature type="transmembrane region" description="Helical" evidence="9">
    <location>
        <begin position="180"/>
        <end position="198"/>
    </location>
</feature>
<dbReference type="EMBL" id="JAGPYM010000024">
    <property type="protein sequence ID" value="KAH6881123.1"/>
    <property type="molecule type" value="Genomic_DNA"/>
</dbReference>
<name>A0A9P8VZU9_9HYPO</name>
<feature type="transmembrane region" description="Helical" evidence="9">
    <location>
        <begin position="116"/>
        <end position="135"/>
    </location>
</feature>
<dbReference type="PANTHER" id="PTHR32361">
    <property type="entry name" value="FERRIC/CUPRIC REDUCTASE TRANSMEMBRANE COMPONENT"/>
    <property type="match status" value="1"/>
</dbReference>
<dbReference type="OrthoDB" id="5244652at2759"/>
<evidence type="ECO:0000313" key="12">
    <source>
        <dbReference type="EMBL" id="KAH6881123.1"/>
    </source>
</evidence>
<accession>A0A9P8VZU9</accession>
<evidence type="ECO:0000256" key="1">
    <source>
        <dbReference type="ARBA" id="ARBA00004141"/>
    </source>
</evidence>
<proteinExistence type="predicted"/>
<evidence type="ECO:0000259" key="11">
    <source>
        <dbReference type="Pfam" id="PF08030"/>
    </source>
</evidence>
<evidence type="ECO:0000256" key="6">
    <source>
        <dbReference type="ARBA" id="ARBA00023065"/>
    </source>
</evidence>
<evidence type="ECO:0000256" key="8">
    <source>
        <dbReference type="SAM" id="MobiDB-lite"/>
    </source>
</evidence>
<gene>
    <name evidence="12" type="ORF">B0T10DRAFT_463626</name>
</gene>
<sequence>MSRLCHLGLKTKDNCRKSSVLTCVTLFAQDNNASNQYQARAQTPEMLSYWSRRVVFLYLLRPWRLPRLIIDSLSRPAYIWDHKRITAAQFTLLLAWFGLNVAFLTVRWEFPREKRAALAAAINLTPVILGGRTCLVADAIGISLQSYYLLHHWLARLSFVEMGLHAIIHTKQQKTWTASSAMGLTAMILCVIITASSTRFTRNRSIAFAWSHRALATAMLCALLAHLWLMRFRDGLVAKLLISGVVFIWPLSLLRRWRRRREARATIHKLWVGGFNNENSQYTRAALLKIPLARDILVYPGAYFYVMFDRQPFWRRYHGPPMMVYDWKTPPEPLAWNESKLSTSELTFLVEDRPSVSSTLSQLEASVTLDGPYGQNPNLESFDSVILIAQGIGIAGIMPLAFAIAERRNYDRIKKEEMRSEDSTPELNARLHLDRTRRLTLIWTMEDNNQLEWAVEQIDRLFDLDPKSGLLHAWIYEPDKPDDSKIQDPRTPLKAAQAFKDHCRLVHVPKARRNAALEQQTDSLLMTSPGDVAIAVCGTADFRQTVRDITWVYPRQARFFELEHQPHSTSANRENSSPTRPHSEGLRSFASSLEDEVRLSRLPRKEVRQQRVQVQHVHIHQETSLAGSIRMS</sequence>
<dbReference type="GO" id="GO:0000293">
    <property type="term" value="F:ferric-chelate reductase activity"/>
    <property type="evidence" value="ECO:0007669"/>
    <property type="project" value="UniProtKB-ARBA"/>
</dbReference>
<feature type="transmembrane region" description="Helical" evidence="9">
    <location>
        <begin position="85"/>
        <end position="104"/>
    </location>
</feature>
<keyword evidence="5" id="KW-0560">Oxidoreductase</keyword>
<feature type="transmembrane region" description="Helical" evidence="9">
    <location>
        <begin position="385"/>
        <end position="405"/>
    </location>
</feature>
<feature type="transmembrane region" description="Helical" evidence="9">
    <location>
        <begin position="236"/>
        <end position="254"/>
    </location>
</feature>
<dbReference type="GO" id="GO:0015677">
    <property type="term" value="P:copper ion import"/>
    <property type="evidence" value="ECO:0007669"/>
    <property type="project" value="TreeGrafter"/>
</dbReference>
<dbReference type="Proteomes" id="UP000777438">
    <property type="component" value="Unassembled WGS sequence"/>
</dbReference>
<keyword evidence="6" id="KW-0406">Ion transport</keyword>
<dbReference type="InterPro" id="IPR013130">
    <property type="entry name" value="Fe3_Rdtase_TM_dom"/>
</dbReference>
<dbReference type="InterPro" id="IPR039261">
    <property type="entry name" value="FNR_nucleotide-bd"/>
</dbReference>
<dbReference type="InterPro" id="IPR013121">
    <property type="entry name" value="Fe_red_NAD-bd_6"/>
</dbReference>
<evidence type="ECO:0000256" key="3">
    <source>
        <dbReference type="ARBA" id="ARBA00022692"/>
    </source>
</evidence>
<dbReference type="PANTHER" id="PTHR32361:SF9">
    <property type="entry name" value="FERRIC REDUCTASE TRANSMEMBRANE COMPONENT 3-RELATED"/>
    <property type="match status" value="1"/>
</dbReference>
<dbReference type="GO" id="GO:0006826">
    <property type="term" value="P:iron ion transport"/>
    <property type="evidence" value="ECO:0007669"/>
    <property type="project" value="TreeGrafter"/>
</dbReference>
<evidence type="ECO:0000313" key="13">
    <source>
        <dbReference type="Proteomes" id="UP000777438"/>
    </source>
</evidence>
<feature type="domain" description="Ferric oxidoreductase" evidence="10">
    <location>
        <begin position="119"/>
        <end position="222"/>
    </location>
</feature>
<evidence type="ECO:0000256" key="9">
    <source>
        <dbReference type="SAM" id="Phobius"/>
    </source>
</evidence>
<dbReference type="Gene3D" id="3.40.50.80">
    <property type="entry name" value="Nucleotide-binding domain of ferredoxin-NADP reductase (FNR) module"/>
    <property type="match status" value="1"/>
</dbReference>
<keyword evidence="4 9" id="KW-1133">Transmembrane helix</keyword>
<evidence type="ECO:0000256" key="7">
    <source>
        <dbReference type="ARBA" id="ARBA00023136"/>
    </source>
</evidence>
<dbReference type="GO" id="GO:0006879">
    <property type="term" value="P:intracellular iron ion homeostasis"/>
    <property type="evidence" value="ECO:0007669"/>
    <property type="project" value="TreeGrafter"/>
</dbReference>
<feature type="compositionally biased region" description="Polar residues" evidence="8">
    <location>
        <begin position="567"/>
        <end position="580"/>
    </location>
</feature>
<dbReference type="Pfam" id="PF01794">
    <property type="entry name" value="Ferric_reduct"/>
    <property type="match status" value="1"/>
</dbReference>
<reference evidence="12 13" key="1">
    <citation type="journal article" date="2021" name="Nat. Commun.">
        <title>Genetic determinants of endophytism in the Arabidopsis root mycobiome.</title>
        <authorList>
            <person name="Mesny F."/>
            <person name="Miyauchi S."/>
            <person name="Thiergart T."/>
            <person name="Pickel B."/>
            <person name="Atanasova L."/>
            <person name="Karlsson M."/>
            <person name="Huettel B."/>
            <person name="Barry K.W."/>
            <person name="Haridas S."/>
            <person name="Chen C."/>
            <person name="Bauer D."/>
            <person name="Andreopoulos W."/>
            <person name="Pangilinan J."/>
            <person name="LaButti K."/>
            <person name="Riley R."/>
            <person name="Lipzen A."/>
            <person name="Clum A."/>
            <person name="Drula E."/>
            <person name="Henrissat B."/>
            <person name="Kohler A."/>
            <person name="Grigoriev I.V."/>
            <person name="Martin F.M."/>
            <person name="Hacquard S."/>
        </authorList>
    </citation>
    <scope>NUCLEOTIDE SEQUENCE [LARGE SCALE GENOMIC DNA]</scope>
    <source>
        <strain evidence="12 13">MPI-CAGE-CH-0241</strain>
    </source>
</reference>
<keyword evidence="3 9" id="KW-0812">Transmembrane</keyword>
<feature type="transmembrane region" description="Helical" evidence="9">
    <location>
        <begin position="292"/>
        <end position="308"/>
    </location>
</feature>
<evidence type="ECO:0008006" key="14">
    <source>
        <dbReference type="Google" id="ProtNLM"/>
    </source>
</evidence>